<evidence type="ECO:0000313" key="9">
    <source>
        <dbReference type="EMBL" id="GFO89121.1"/>
    </source>
</evidence>
<reference evidence="9 10" key="1">
    <citation type="submission" date="2020-06" db="EMBL/GenBank/DDBJ databases">
        <title>Characterization of fructooligosaccharide metabolism and fructooligosaccharide-degrading enzymes in human commensal butyrate producers.</title>
        <authorList>
            <person name="Tanno H."/>
            <person name="Fujii T."/>
            <person name="Hirano K."/>
            <person name="Maeno S."/>
            <person name="Tonozuka T."/>
            <person name="Sakamoto M."/>
            <person name="Ohkuma M."/>
            <person name="Tochio T."/>
            <person name="Endo A."/>
        </authorList>
    </citation>
    <scope>NUCLEOTIDE SEQUENCE [LARGE SCALE GENOMIC DNA]</scope>
    <source>
        <strain evidence="9 10">JCM 31056</strain>
    </source>
</reference>
<keyword evidence="7 8" id="KW-0472">Membrane</keyword>
<evidence type="ECO:0000256" key="4">
    <source>
        <dbReference type="ARBA" id="ARBA00022475"/>
    </source>
</evidence>
<dbReference type="InterPro" id="IPR002781">
    <property type="entry name" value="TM_pro_TauE-like"/>
</dbReference>
<evidence type="ECO:0000256" key="6">
    <source>
        <dbReference type="ARBA" id="ARBA00022989"/>
    </source>
</evidence>
<evidence type="ECO:0000313" key="10">
    <source>
        <dbReference type="Proteomes" id="UP000620147"/>
    </source>
</evidence>
<sequence>MFGVVPGTLFLKLGSPWIIKALLGVFIIGLGIEMATRGRAKPHRPNALARTLISFASGFMAGLFGINLLFLAYMERIAENRQQFRTNVCFVFLIENIFRTITYLYNGMFSVFTLQITAISVPAAIIGLAIGGRIDRRIDEKRAKKAVIIVFIIGGISILVKALLFRT</sequence>
<dbReference type="Pfam" id="PF01925">
    <property type="entry name" value="TauE"/>
    <property type="match status" value="1"/>
</dbReference>
<keyword evidence="4 8" id="KW-1003">Cell membrane</keyword>
<evidence type="ECO:0000256" key="5">
    <source>
        <dbReference type="ARBA" id="ARBA00022692"/>
    </source>
</evidence>
<comment type="subcellular location">
    <subcellularLocation>
        <location evidence="1 8">Cell membrane</location>
        <topology evidence="1 8">Multi-pass membrane protein</topology>
    </subcellularLocation>
</comment>
<comment type="caution">
    <text evidence="9">The sequence shown here is derived from an EMBL/GenBank/DDBJ whole genome shotgun (WGS) entry which is preliminary data.</text>
</comment>
<feature type="transmembrane region" description="Helical" evidence="8">
    <location>
        <begin position="146"/>
        <end position="165"/>
    </location>
</feature>
<dbReference type="EMBL" id="BLYJ01000035">
    <property type="protein sequence ID" value="GFO89121.1"/>
    <property type="molecule type" value="Genomic_DNA"/>
</dbReference>
<protein>
    <recommendedName>
        <fullName evidence="8">Probable membrane transporter protein</fullName>
    </recommendedName>
</protein>
<evidence type="ECO:0000256" key="3">
    <source>
        <dbReference type="ARBA" id="ARBA00022448"/>
    </source>
</evidence>
<dbReference type="PANTHER" id="PTHR30269">
    <property type="entry name" value="TRANSMEMBRANE PROTEIN YFCA"/>
    <property type="match status" value="1"/>
</dbReference>
<dbReference type="InterPro" id="IPR052017">
    <property type="entry name" value="TSUP"/>
</dbReference>
<keyword evidence="3" id="KW-0813">Transport</keyword>
<keyword evidence="6 8" id="KW-1133">Transmembrane helix</keyword>
<keyword evidence="10" id="KW-1185">Reference proteome</keyword>
<name>A0ABQ1E2G3_9FIRM</name>
<organism evidence="9 10">
    <name type="scientific">Butyricicoccus faecihominis</name>
    <dbReference type="NCBI Taxonomy" id="1712515"/>
    <lineage>
        <taxon>Bacteria</taxon>
        <taxon>Bacillati</taxon>
        <taxon>Bacillota</taxon>
        <taxon>Clostridia</taxon>
        <taxon>Eubacteriales</taxon>
        <taxon>Butyricicoccaceae</taxon>
        <taxon>Butyricicoccus</taxon>
    </lineage>
</organism>
<feature type="transmembrane region" description="Helical" evidence="8">
    <location>
        <begin position="9"/>
        <end position="32"/>
    </location>
</feature>
<dbReference type="Proteomes" id="UP000620147">
    <property type="component" value="Unassembled WGS sequence"/>
</dbReference>
<proteinExistence type="inferred from homology"/>
<feature type="transmembrane region" description="Helical" evidence="8">
    <location>
        <begin position="111"/>
        <end position="134"/>
    </location>
</feature>
<evidence type="ECO:0000256" key="8">
    <source>
        <dbReference type="RuleBase" id="RU363041"/>
    </source>
</evidence>
<comment type="similarity">
    <text evidence="2 8">Belongs to the 4-toluene sulfonate uptake permease (TSUP) (TC 2.A.102) family.</text>
</comment>
<keyword evidence="5 8" id="KW-0812">Transmembrane</keyword>
<evidence type="ECO:0000256" key="7">
    <source>
        <dbReference type="ARBA" id="ARBA00023136"/>
    </source>
</evidence>
<dbReference type="PANTHER" id="PTHR30269:SF37">
    <property type="entry name" value="MEMBRANE TRANSPORTER PROTEIN"/>
    <property type="match status" value="1"/>
</dbReference>
<evidence type="ECO:0000256" key="2">
    <source>
        <dbReference type="ARBA" id="ARBA00009142"/>
    </source>
</evidence>
<accession>A0ABQ1E2G3</accession>
<feature type="transmembrane region" description="Helical" evidence="8">
    <location>
        <begin position="52"/>
        <end position="74"/>
    </location>
</feature>
<evidence type="ECO:0000256" key="1">
    <source>
        <dbReference type="ARBA" id="ARBA00004651"/>
    </source>
</evidence>
<gene>
    <name evidence="9" type="ORF">BUFA31_22850</name>
</gene>